<comment type="similarity">
    <text evidence="1">Belongs to the enoyl-CoA hydratase/isomerase family.</text>
</comment>
<proteinExistence type="inferred from homology"/>
<dbReference type="Gene3D" id="1.10.12.10">
    <property type="entry name" value="Lyase 2-enoyl-coa Hydratase, Chain A, domain 2"/>
    <property type="match status" value="1"/>
</dbReference>
<evidence type="ECO:0000256" key="1">
    <source>
        <dbReference type="ARBA" id="ARBA00005254"/>
    </source>
</evidence>
<evidence type="ECO:0000313" key="2">
    <source>
        <dbReference type="EMBL" id="MEN2793131.1"/>
    </source>
</evidence>
<organism evidence="2 3">
    <name type="scientific">Sphingomonas oligophenolica</name>
    <dbReference type="NCBI Taxonomy" id="301154"/>
    <lineage>
        <taxon>Bacteria</taxon>
        <taxon>Pseudomonadati</taxon>
        <taxon>Pseudomonadota</taxon>
        <taxon>Alphaproteobacteria</taxon>
        <taxon>Sphingomonadales</taxon>
        <taxon>Sphingomonadaceae</taxon>
        <taxon>Sphingomonas</taxon>
    </lineage>
</organism>
<dbReference type="EMBL" id="JBDIME010000039">
    <property type="protein sequence ID" value="MEN2793131.1"/>
    <property type="molecule type" value="Genomic_DNA"/>
</dbReference>
<name>A0ABU9YBF2_9SPHN</name>
<dbReference type="InterPro" id="IPR029045">
    <property type="entry name" value="ClpP/crotonase-like_dom_sf"/>
</dbReference>
<dbReference type="SUPFAM" id="SSF52096">
    <property type="entry name" value="ClpP/crotonase"/>
    <property type="match status" value="1"/>
</dbReference>
<dbReference type="RefSeq" id="WP_345840574.1">
    <property type="nucleotide sequence ID" value="NZ_JBDIME010000039.1"/>
</dbReference>
<dbReference type="Proteomes" id="UP001419910">
    <property type="component" value="Unassembled WGS sequence"/>
</dbReference>
<sequence length="277" mass="30312">MNIDLPNLKKGFTMDFAIFPKEFKFDLTDGILTVTLNNPDNLNAIATHMDDLLPRIFFEADQDPRVEIIVVTGEGRAFSAGGDLEGMKRNLDGIDNFLAGYRNGKRFMQLMLDTEKPIIAKVNGDAIGMGCTLALCCDIVIASENARFADPHVRVGLAAGDGGAVFWPKNIGSALAKYFLLTGDLVSAREAKDMGLIAKVVAPEELDAEVDRIVGKLRNNSMAALRFSKSILNIPLRQDLASMVDAGFALESISSQLPDHKEAVHAFVEKRKPQFRK</sequence>
<gene>
    <name evidence="2" type="ORF">ABC974_26130</name>
</gene>
<reference evidence="2 3" key="1">
    <citation type="submission" date="2024-05" db="EMBL/GenBank/DDBJ databases">
        <authorList>
            <person name="Liu Q."/>
            <person name="Xin Y.-H."/>
        </authorList>
    </citation>
    <scope>NUCLEOTIDE SEQUENCE [LARGE SCALE GENOMIC DNA]</scope>
    <source>
        <strain evidence="2 3">CGMCC 1.10181</strain>
    </source>
</reference>
<comment type="caution">
    <text evidence="2">The sequence shown here is derived from an EMBL/GenBank/DDBJ whole genome shotgun (WGS) entry which is preliminary data.</text>
</comment>
<dbReference type="PANTHER" id="PTHR43459">
    <property type="entry name" value="ENOYL-COA HYDRATASE"/>
    <property type="match status" value="1"/>
</dbReference>
<accession>A0ABU9YBF2</accession>
<dbReference type="CDD" id="cd06558">
    <property type="entry name" value="crotonase-like"/>
    <property type="match status" value="1"/>
</dbReference>
<dbReference type="Gene3D" id="3.90.226.10">
    <property type="entry name" value="2-enoyl-CoA Hydratase, Chain A, domain 1"/>
    <property type="match status" value="1"/>
</dbReference>
<dbReference type="InterPro" id="IPR001753">
    <property type="entry name" value="Enoyl-CoA_hydra/iso"/>
</dbReference>
<keyword evidence="3" id="KW-1185">Reference proteome</keyword>
<dbReference type="InterPro" id="IPR014748">
    <property type="entry name" value="Enoyl-CoA_hydra_C"/>
</dbReference>
<evidence type="ECO:0000313" key="3">
    <source>
        <dbReference type="Proteomes" id="UP001419910"/>
    </source>
</evidence>
<protein>
    <submittedName>
        <fullName evidence="2">Enoyl-CoA hydratase/isomerase family protein</fullName>
    </submittedName>
</protein>
<dbReference type="Pfam" id="PF00378">
    <property type="entry name" value="ECH_1"/>
    <property type="match status" value="1"/>
</dbReference>
<dbReference type="PANTHER" id="PTHR43459:SF3">
    <property type="entry name" value="ENOYL-COA HYDRATASE ECHA15 (ENOYL HYDRASE) (UNSATURATED ACYL-COA HYDRATASE) (CROTONASE)-RELATED"/>
    <property type="match status" value="1"/>
</dbReference>